<keyword evidence="1" id="KW-0175">Coiled coil</keyword>
<dbReference type="Proteomes" id="UP000824219">
    <property type="component" value="Linkage Group LG02"/>
</dbReference>
<dbReference type="EMBL" id="JAHKSW010000002">
    <property type="protein sequence ID" value="KAG7334641.1"/>
    <property type="molecule type" value="Genomic_DNA"/>
</dbReference>
<organism evidence="2 3">
    <name type="scientific">Hemibagrus wyckioides</name>
    <dbReference type="NCBI Taxonomy" id="337641"/>
    <lineage>
        <taxon>Eukaryota</taxon>
        <taxon>Metazoa</taxon>
        <taxon>Chordata</taxon>
        <taxon>Craniata</taxon>
        <taxon>Vertebrata</taxon>
        <taxon>Euteleostomi</taxon>
        <taxon>Actinopterygii</taxon>
        <taxon>Neopterygii</taxon>
        <taxon>Teleostei</taxon>
        <taxon>Ostariophysi</taxon>
        <taxon>Siluriformes</taxon>
        <taxon>Bagridae</taxon>
        <taxon>Hemibagrus</taxon>
    </lineage>
</organism>
<protein>
    <submittedName>
        <fullName evidence="2">Uncharacterized protein</fullName>
    </submittedName>
</protein>
<keyword evidence="3" id="KW-1185">Reference proteome</keyword>
<dbReference type="AlphaFoldDB" id="A0A9D3SRH0"/>
<feature type="coiled-coil region" evidence="1">
    <location>
        <begin position="36"/>
        <end position="199"/>
    </location>
</feature>
<evidence type="ECO:0000313" key="2">
    <source>
        <dbReference type="EMBL" id="KAG7334641.1"/>
    </source>
</evidence>
<dbReference type="OrthoDB" id="10628212at2759"/>
<sequence>MASSLQNIWMRPNRMFSISKKEGAIPQNKKPLKVQLKETQEELRIEREMREEMKKKIEMLKKERNFWVKEVEKIEEKRRAEVRLYEALIREEVDKMNYERKKHRDMLKMEADEKIKCLEQDMDERRKQWRQEREKLLTDLENARREHDHIEKQKLEIEATWREHTESWAQKTFTMLEVLDNKTEEIEELKRMVDKLQKEAEMKEPLTVEKLQISFGTKK</sequence>
<comment type="caution">
    <text evidence="2">The sequence shown here is derived from an EMBL/GenBank/DDBJ whole genome shotgun (WGS) entry which is preliminary data.</text>
</comment>
<proteinExistence type="predicted"/>
<evidence type="ECO:0000256" key="1">
    <source>
        <dbReference type="SAM" id="Coils"/>
    </source>
</evidence>
<evidence type="ECO:0000313" key="3">
    <source>
        <dbReference type="Proteomes" id="UP000824219"/>
    </source>
</evidence>
<accession>A0A9D3SRH0</accession>
<gene>
    <name evidence="2" type="ORF">KOW79_001237</name>
</gene>
<name>A0A9D3SRH0_9TELE</name>
<reference evidence="2 3" key="1">
    <citation type="submission" date="2021-06" db="EMBL/GenBank/DDBJ databases">
        <title>Chromosome-level genome assembly of the red-tail catfish (Hemibagrus wyckioides).</title>
        <authorList>
            <person name="Shao F."/>
        </authorList>
    </citation>
    <scope>NUCLEOTIDE SEQUENCE [LARGE SCALE GENOMIC DNA]</scope>
    <source>
        <strain evidence="2">EC202008001</strain>
        <tissue evidence="2">Blood</tissue>
    </source>
</reference>